<gene>
    <name evidence="1" type="ORF">T05_3811</name>
</gene>
<dbReference type="Proteomes" id="UP000055048">
    <property type="component" value="Unassembled WGS sequence"/>
</dbReference>
<evidence type="ECO:0000313" key="2">
    <source>
        <dbReference type="Proteomes" id="UP000055048"/>
    </source>
</evidence>
<accession>A0A0V0T6S8</accession>
<proteinExistence type="predicted"/>
<dbReference type="AlphaFoldDB" id="A0A0V0T6S8"/>
<dbReference type="EMBL" id="JYDJ01000522">
    <property type="protein sequence ID" value="KRX34731.1"/>
    <property type="molecule type" value="Genomic_DNA"/>
</dbReference>
<protein>
    <submittedName>
        <fullName evidence="1">Uncharacterized protein</fullName>
    </submittedName>
</protein>
<keyword evidence="2" id="KW-1185">Reference proteome</keyword>
<reference evidence="1 2" key="1">
    <citation type="submission" date="2015-01" db="EMBL/GenBank/DDBJ databases">
        <title>Evolution of Trichinella species and genotypes.</title>
        <authorList>
            <person name="Korhonen P.K."/>
            <person name="Edoardo P."/>
            <person name="Giuseppe L.R."/>
            <person name="Gasser R.B."/>
        </authorList>
    </citation>
    <scope>NUCLEOTIDE SEQUENCE [LARGE SCALE GENOMIC DNA]</scope>
    <source>
        <strain evidence="1">ISS417</strain>
    </source>
</reference>
<comment type="caution">
    <text evidence="1">The sequence shown here is derived from an EMBL/GenBank/DDBJ whole genome shotgun (WGS) entry which is preliminary data.</text>
</comment>
<evidence type="ECO:0000313" key="1">
    <source>
        <dbReference type="EMBL" id="KRX34731.1"/>
    </source>
</evidence>
<organism evidence="1 2">
    <name type="scientific">Trichinella murrelli</name>
    <dbReference type="NCBI Taxonomy" id="144512"/>
    <lineage>
        <taxon>Eukaryota</taxon>
        <taxon>Metazoa</taxon>
        <taxon>Ecdysozoa</taxon>
        <taxon>Nematoda</taxon>
        <taxon>Enoplea</taxon>
        <taxon>Dorylaimia</taxon>
        <taxon>Trichinellida</taxon>
        <taxon>Trichinellidae</taxon>
        <taxon>Trichinella</taxon>
    </lineage>
</organism>
<sequence>MFQPLSGLKSSEGYEKTTSLNSTHLENLLVKLEDYFPFLSIEEYDWLPVDNAIVDAQIIIINQNPVYVKLLQFSVNVAPLTFQRAIDKAAVGIPGLYPYLRIFF</sequence>
<name>A0A0V0T6S8_9BILA</name>